<comment type="caution">
    <text evidence="1">The sequence shown here is derived from an EMBL/GenBank/DDBJ whole genome shotgun (WGS) entry which is preliminary data.</text>
</comment>
<dbReference type="Proteomes" id="UP000439903">
    <property type="component" value="Unassembled WGS sequence"/>
</dbReference>
<evidence type="ECO:0000313" key="1">
    <source>
        <dbReference type="EMBL" id="KAF0446275.1"/>
    </source>
</evidence>
<evidence type="ECO:0000313" key="2">
    <source>
        <dbReference type="Proteomes" id="UP000439903"/>
    </source>
</evidence>
<dbReference type="OrthoDB" id="2416822at2759"/>
<keyword evidence="2" id="KW-1185">Reference proteome</keyword>
<dbReference type="AlphaFoldDB" id="A0A8H3XC14"/>
<dbReference type="EMBL" id="WTPW01001253">
    <property type="protein sequence ID" value="KAF0446275.1"/>
    <property type="molecule type" value="Genomic_DNA"/>
</dbReference>
<organism evidence="1 2">
    <name type="scientific">Gigaspora margarita</name>
    <dbReference type="NCBI Taxonomy" id="4874"/>
    <lineage>
        <taxon>Eukaryota</taxon>
        <taxon>Fungi</taxon>
        <taxon>Fungi incertae sedis</taxon>
        <taxon>Mucoromycota</taxon>
        <taxon>Glomeromycotina</taxon>
        <taxon>Glomeromycetes</taxon>
        <taxon>Diversisporales</taxon>
        <taxon>Gigasporaceae</taxon>
        <taxon>Gigaspora</taxon>
    </lineage>
</organism>
<name>A0A8H3XC14_GIGMA</name>
<protein>
    <submittedName>
        <fullName evidence="1">Uncharacterized protein</fullName>
    </submittedName>
</protein>
<reference evidence="1 2" key="1">
    <citation type="journal article" date="2019" name="Environ. Microbiol.">
        <title>At the nexus of three kingdoms: the genome of the mycorrhizal fungus Gigaspora margarita provides insights into plant, endobacterial and fungal interactions.</title>
        <authorList>
            <person name="Venice F."/>
            <person name="Ghignone S."/>
            <person name="Salvioli di Fossalunga A."/>
            <person name="Amselem J."/>
            <person name="Novero M."/>
            <person name="Xianan X."/>
            <person name="Sedzielewska Toro K."/>
            <person name="Morin E."/>
            <person name="Lipzen A."/>
            <person name="Grigoriev I.V."/>
            <person name="Henrissat B."/>
            <person name="Martin F.M."/>
            <person name="Bonfante P."/>
        </authorList>
    </citation>
    <scope>NUCLEOTIDE SEQUENCE [LARGE SCALE GENOMIC DNA]</scope>
    <source>
        <strain evidence="1 2">BEG34</strain>
    </source>
</reference>
<sequence>MENTLFDSLYNFLIDSPENHISAVSLVYLAVKENPQIEENQLKSIVKDVTKSAMKKCERNSSRYKIFQKIPHYLASPSKAFIPFAILNHRDDEIQYNLRKLKTDLFNSKSSHATYLLSNLEGVKTSDLSWDDPLASRVVDANSKYVKEMPDHALKSFMEPEDNMRVSAPGFIREKCDEFVLKFADDSEEILPVKLTHNESWKESDEVLNRVTTGILDLLNEVWKNPAFGSELASTQNEGTYVTDIIVPSIRATLRGFQSERPALLAHNAERQSVASADRKGKSRTGKQPDIMFIVNYKERIHELAFAECSRLVCTEEKEKTDQVKLWREMNDGLFWSRKACKLDKGEFGIIGTSNNGFIFLFLL</sequence>
<accession>A0A8H3XC14</accession>
<proteinExistence type="predicted"/>
<gene>
    <name evidence="1" type="ORF">F8M41_002958</name>
</gene>